<keyword evidence="2" id="KW-0812">Transmembrane</keyword>
<feature type="transmembrane region" description="Helical" evidence="2">
    <location>
        <begin position="46"/>
        <end position="66"/>
    </location>
</feature>
<proteinExistence type="predicted"/>
<name>A0A5C5FRB2_9BASI</name>
<protein>
    <submittedName>
        <fullName evidence="3">Uncharacterized protein</fullName>
    </submittedName>
</protein>
<reference evidence="3 4" key="1">
    <citation type="submission" date="2019-03" db="EMBL/GenBank/DDBJ databases">
        <title>Rhodosporidium diobovatum UCD-FST 08-225 genome sequencing, assembly, and annotation.</title>
        <authorList>
            <person name="Fakankun I.U."/>
            <person name="Fristensky B."/>
            <person name="Levin D.B."/>
        </authorList>
    </citation>
    <scope>NUCLEOTIDE SEQUENCE [LARGE SCALE GENOMIC DNA]</scope>
    <source>
        <strain evidence="3 4">UCD-FST 08-225</strain>
    </source>
</reference>
<evidence type="ECO:0000256" key="1">
    <source>
        <dbReference type="SAM" id="MobiDB-lite"/>
    </source>
</evidence>
<feature type="compositionally biased region" description="Basic and acidic residues" evidence="1">
    <location>
        <begin position="270"/>
        <end position="308"/>
    </location>
</feature>
<dbReference type="OrthoDB" id="2529267at2759"/>
<evidence type="ECO:0000313" key="4">
    <source>
        <dbReference type="Proteomes" id="UP000311382"/>
    </source>
</evidence>
<organism evidence="3 4">
    <name type="scientific">Rhodotorula diobovata</name>
    <dbReference type="NCBI Taxonomy" id="5288"/>
    <lineage>
        <taxon>Eukaryota</taxon>
        <taxon>Fungi</taxon>
        <taxon>Dikarya</taxon>
        <taxon>Basidiomycota</taxon>
        <taxon>Pucciniomycotina</taxon>
        <taxon>Microbotryomycetes</taxon>
        <taxon>Sporidiobolales</taxon>
        <taxon>Sporidiobolaceae</taxon>
        <taxon>Rhodotorula</taxon>
    </lineage>
</organism>
<keyword evidence="4" id="KW-1185">Reference proteome</keyword>
<gene>
    <name evidence="3" type="ORF">DMC30DRAFT_61431</name>
</gene>
<dbReference type="AlphaFoldDB" id="A0A5C5FRB2"/>
<feature type="region of interest" description="Disordered" evidence="1">
    <location>
        <begin position="229"/>
        <end position="367"/>
    </location>
</feature>
<accession>A0A5C5FRB2</accession>
<dbReference type="Proteomes" id="UP000311382">
    <property type="component" value="Unassembled WGS sequence"/>
</dbReference>
<comment type="caution">
    <text evidence="3">The sequence shown here is derived from an EMBL/GenBank/DDBJ whole genome shotgun (WGS) entry which is preliminary data.</text>
</comment>
<feature type="transmembrane region" description="Helical" evidence="2">
    <location>
        <begin position="121"/>
        <end position="144"/>
    </location>
</feature>
<feature type="compositionally biased region" description="Gly residues" evidence="1">
    <location>
        <begin position="242"/>
        <end position="253"/>
    </location>
</feature>
<feature type="transmembrane region" description="Helical" evidence="2">
    <location>
        <begin position="78"/>
        <end position="96"/>
    </location>
</feature>
<evidence type="ECO:0000313" key="3">
    <source>
        <dbReference type="EMBL" id="TNY18331.1"/>
    </source>
</evidence>
<feature type="compositionally biased region" description="Acidic residues" evidence="1">
    <location>
        <begin position="316"/>
        <end position="326"/>
    </location>
</feature>
<sequence length="367" mass="39678">MGFFLRSRFVTHTLVFIGLCCASFATFTYAWQFSRSWPNPSTFAKTIKVFAMVFHALFAFQSLLTWHSLRLTSKSLSFGLWATFGLASLVFDSWWFGLMVSRKGFEAVCGEDGGDCARKSITIASCVYFGAYGVYRLFVLLVVFHFDVHFNETIAPTLAASSASPSPSLFSFAPAPPSMSMAQWAAVPSPSPSPSVAGTQPAAARLHSLAKALRPAWPSRRDWAQLARWGPAAAPRSEGARRGGGGGGGGEGGVPLIAVSLHDDDDDDDHERTRAHGRDEDEAERGVLFDADLGERSSKGGTGRRDSSELSSSSSSEEEEDDDDEPQAAYERRRAERRLGSSRGSPAPSAEVGAAELEKQRGRYAAV</sequence>
<feature type="compositionally biased region" description="Basic and acidic residues" evidence="1">
    <location>
        <begin position="330"/>
        <end position="339"/>
    </location>
</feature>
<dbReference type="EMBL" id="SOZI01000144">
    <property type="protein sequence ID" value="TNY18331.1"/>
    <property type="molecule type" value="Genomic_DNA"/>
</dbReference>
<keyword evidence="2" id="KW-0472">Membrane</keyword>
<evidence type="ECO:0000256" key="2">
    <source>
        <dbReference type="SAM" id="Phobius"/>
    </source>
</evidence>
<keyword evidence="2" id="KW-1133">Transmembrane helix</keyword>